<evidence type="ECO:0000256" key="1">
    <source>
        <dbReference type="ARBA" id="ARBA00023015"/>
    </source>
</evidence>
<dbReference type="Pfam" id="PF00196">
    <property type="entry name" value="GerE"/>
    <property type="match status" value="1"/>
</dbReference>
<dbReference type="SMART" id="SM00421">
    <property type="entry name" value="HTH_LUXR"/>
    <property type="match status" value="1"/>
</dbReference>
<evidence type="ECO:0000259" key="4">
    <source>
        <dbReference type="PROSITE" id="PS50043"/>
    </source>
</evidence>
<keyword evidence="3" id="KW-0804">Transcription</keyword>
<name>A0ABP8G6A6_9BACT</name>
<dbReference type="InterPro" id="IPR036388">
    <property type="entry name" value="WH-like_DNA-bd_sf"/>
</dbReference>
<dbReference type="EMBL" id="BAABFN010000021">
    <property type="protein sequence ID" value="GAA4318377.1"/>
    <property type="molecule type" value="Genomic_DNA"/>
</dbReference>
<dbReference type="PANTHER" id="PTHR44688:SF16">
    <property type="entry name" value="DNA-BINDING TRANSCRIPTIONAL ACTIVATOR DEVR_DOSR"/>
    <property type="match status" value="1"/>
</dbReference>
<keyword evidence="6" id="KW-1185">Reference proteome</keyword>
<evidence type="ECO:0000313" key="5">
    <source>
        <dbReference type="EMBL" id="GAA4318377.1"/>
    </source>
</evidence>
<dbReference type="InterPro" id="IPR016032">
    <property type="entry name" value="Sig_transdc_resp-reg_C-effctor"/>
</dbReference>
<reference evidence="6" key="1">
    <citation type="journal article" date="2019" name="Int. J. Syst. Evol. Microbiol.">
        <title>The Global Catalogue of Microorganisms (GCM) 10K type strain sequencing project: providing services to taxonomists for standard genome sequencing and annotation.</title>
        <authorList>
            <consortium name="The Broad Institute Genomics Platform"/>
            <consortium name="The Broad Institute Genome Sequencing Center for Infectious Disease"/>
            <person name="Wu L."/>
            <person name="Ma J."/>
        </authorList>
    </citation>
    <scope>NUCLEOTIDE SEQUENCE [LARGE SCALE GENOMIC DNA]</scope>
    <source>
        <strain evidence="6">JCM 17664</strain>
    </source>
</reference>
<keyword evidence="2" id="KW-0238">DNA-binding</keyword>
<accession>A0ABP8G6A6</accession>
<feature type="domain" description="HTH luxR-type" evidence="4">
    <location>
        <begin position="199"/>
        <end position="264"/>
    </location>
</feature>
<dbReference type="PRINTS" id="PR00038">
    <property type="entry name" value="HTHLUXR"/>
</dbReference>
<gene>
    <name evidence="5" type="ORF">GCM10023143_31100</name>
</gene>
<protein>
    <recommendedName>
        <fullName evidence="4">HTH luxR-type domain-containing protein</fullName>
    </recommendedName>
</protein>
<dbReference type="RefSeq" id="WP_344981039.1">
    <property type="nucleotide sequence ID" value="NZ_BAABFN010000021.1"/>
</dbReference>
<proteinExistence type="predicted"/>
<dbReference type="Gene3D" id="1.10.10.10">
    <property type="entry name" value="Winged helix-like DNA-binding domain superfamily/Winged helix DNA-binding domain"/>
    <property type="match status" value="1"/>
</dbReference>
<dbReference type="Proteomes" id="UP001501207">
    <property type="component" value="Unassembled WGS sequence"/>
</dbReference>
<dbReference type="PANTHER" id="PTHR44688">
    <property type="entry name" value="DNA-BINDING TRANSCRIPTIONAL ACTIVATOR DEVR_DOSR"/>
    <property type="match status" value="1"/>
</dbReference>
<dbReference type="InterPro" id="IPR000792">
    <property type="entry name" value="Tscrpt_reg_LuxR_C"/>
</dbReference>
<dbReference type="Gene3D" id="3.30.450.20">
    <property type="entry name" value="PAS domain"/>
    <property type="match status" value="1"/>
</dbReference>
<dbReference type="PROSITE" id="PS50043">
    <property type="entry name" value="HTH_LUXR_2"/>
    <property type="match status" value="1"/>
</dbReference>
<organism evidence="5 6">
    <name type="scientific">Compostibacter hankyongensis</name>
    <dbReference type="NCBI Taxonomy" id="1007089"/>
    <lineage>
        <taxon>Bacteria</taxon>
        <taxon>Pseudomonadati</taxon>
        <taxon>Bacteroidota</taxon>
        <taxon>Chitinophagia</taxon>
        <taxon>Chitinophagales</taxon>
        <taxon>Chitinophagaceae</taxon>
        <taxon>Compostibacter</taxon>
    </lineage>
</organism>
<comment type="caution">
    <text evidence="5">The sequence shown here is derived from an EMBL/GenBank/DDBJ whole genome shotgun (WGS) entry which is preliminary data.</text>
</comment>
<keyword evidence="1" id="KW-0805">Transcription regulation</keyword>
<dbReference type="CDD" id="cd06170">
    <property type="entry name" value="LuxR_C_like"/>
    <property type="match status" value="1"/>
</dbReference>
<sequence>MSAKRLKHTFEGYLNDIYYNPNLVDESEVMEKMQYFRQFAGIYHHGFFPLFFIIDYTKQQYLLHAGVDCLIPGYYPQDFLEGGMDMLRHVVNKDDFRIYSLDIFVRNCQLLESAPREEHSTYVFSSTFRVETPSHKQEFILQRGAYITSPVTALPLYSLGICLNITNLKSDTRILHSIEKKSISHPGGFQNIVTNYFYPHEEDTLFTNKEKEVLLYMTDGLSAKQIAGKMHIAEATVIIHRKNMMRKSNAKNAVELVAYAIKNAII</sequence>
<dbReference type="SUPFAM" id="SSF46894">
    <property type="entry name" value="C-terminal effector domain of the bipartite response regulators"/>
    <property type="match status" value="1"/>
</dbReference>
<evidence type="ECO:0000256" key="2">
    <source>
        <dbReference type="ARBA" id="ARBA00023125"/>
    </source>
</evidence>
<dbReference type="PROSITE" id="PS00622">
    <property type="entry name" value="HTH_LUXR_1"/>
    <property type="match status" value="1"/>
</dbReference>
<evidence type="ECO:0000313" key="6">
    <source>
        <dbReference type="Proteomes" id="UP001501207"/>
    </source>
</evidence>
<evidence type="ECO:0000256" key="3">
    <source>
        <dbReference type="ARBA" id="ARBA00023163"/>
    </source>
</evidence>